<dbReference type="OrthoDB" id="4423907at2"/>
<protein>
    <recommendedName>
        <fullName evidence="3">DUF4440 domain-containing protein</fullName>
    </recommendedName>
</protein>
<dbReference type="RefSeq" id="WP_124798196.1">
    <property type="nucleotide sequence ID" value="NZ_CP034170.1"/>
</dbReference>
<accession>A0A3G8ZUW7</accession>
<organism evidence="1 2">
    <name type="scientific">Nakamurella antarctica</name>
    <dbReference type="NCBI Taxonomy" id="1902245"/>
    <lineage>
        <taxon>Bacteria</taxon>
        <taxon>Bacillati</taxon>
        <taxon>Actinomycetota</taxon>
        <taxon>Actinomycetes</taxon>
        <taxon>Nakamurellales</taxon>
        <taxon>Nakamurellaceae</taxon>
        <taxon>Nakamurella</taxon>
    </lineage>
</organism>
<dbReference type="Gene3D" id="3.10.450.50">
    <property type="match status" value="1"/>
</dbReference>
<dbReference type="Proteomes" id="UP000268084">
    <property type="component" value="Chromosome"/>
</dbReference>
<reference evidence="1 2" key="1">
    <citation type="submission" date="2018-11" db="EMBL/GenBank/DDBJ databases">
        <authorList>
            <person name="Da X."/>
        </authorList>
    </citation>
    <scope>NUCLEOTIDE SEQUENCE [LARGE SCALE GENOMIC DNA]</scope>
    <source>
        <strain evidence="1 2">S14-144</strain>
    </source>
</reference>
<evidence type="ECO:0000313" key="2">
    <source>
        <dbReference type="Proteomes" id="UP000268084"/>
    </source>
</evidence>
<dbReference type="InterPro" id="IPR032710">
    <property type="entry name" value="NTF2-like_dom_sf"/>
</dbReference>
<evidence type="ECO:0008006" key="3">
    <source>
        <dbReference type="Google" id="ProtNLM"/>
    </source>
</evidence>
<reference evidence="1 2" key="2">
    <citation type="submission" date="2018-12" db="EMBL/GenBank/DDBJ databases">
        <title>Nakamurella antarcticus sp. nov., isolated from Antarctica South Shetland Islands soil.</title>
        <authorList>
            <person name="Peng F."/>
        </authorList>
    </citation>
    <scope>NUCLEOTIDE SEQUENCE [LARGE SCALE GENOMIC DNA]</scope>
    <source>
        <strain evidence="1 2">S14-144</strain>
    </source>
</reference>
<dbReference type="EMBL" id="CP034170">
    <property type="protein sequence ID" value="AZI57511.1"/>
    <property type="molecule type" value="Genomic_DNA"/>
</dbReference>
<dbReference type="SUPFAM" id="SSF54427">
    <property type="entry name" value="NTF2-like"/>
    <property type="match status" value="1"/>
</dbReference>
<evidence type="ECO:0000313" key="1">
    <source>
        <dbReference type="EMBL" id="AZI57511.1"/>
    </source>
</evidence>
<proteinExistence type="predicted"/>
<keyword evidence="2" id="KW-1185">Reference proteome</keyword>
<sequence>MNADTIADDFFDTYSHALVARDADVVSSLYATPALILFPGQSIAVSEPSQTADFFLQAWEQYDGIKHTTTDINVVARTQHSVWADVTWHHDNDTTERMMYQLVNSEDGWRIAVLTALDE</sequence>
<dbReference type="AlphaFoldDB" id="A0A3G8ZUW7"/>
<name>A0A3G8ZUW7_9ACTN</name>
<dbReference type="KEGG" id="nak:EH165_04380"/>
<gene>
    <name evidence="1" type="ORF">EH165_04380</name>
</gene>